<dbReference type="Proteomes" id="UP000051166">
    <property type="component" value="Unassembled WGS sequence"/>
</dbReference>
<evidence type="ECO:0000313" key="1">
    <source>
        <dbReference type="EMBL" id="KRL99974.1"/>
    </source>
</evidence>
<dbReference type="Pfam" id="PF06908">
    <property type="entry name" value="YpsA"/>
    <property type="match status" value="1"/>
</dbReference>
<name>A0A0R1V378_9LACO</name>
<accession>A0A0R1V378</accession>
<comment type="caution">
    <text evidence="1">The sequence shown here is derived from an EMBL/GenBank/DDBJ whole genome shotgun (WGS) entry which is preliminary data.</text>
</comment>
<dbReference type="AlphaFoldDB" id="A0A0R1V378"/>
<protein>
    <submittedName>
        <fullName evidence="1">Uncharacterized protein</fullName>
    </submittedName>
</protein>
<dbReference type="GeneID" id="98307445"/>
<dbReference type="NCBIfam" id="NF010181">
    <property type="entry name" value="PRK13660.1"/>
    <property type="match status" value="1"/>
</dbReference>
<dbReference type="SUPFAM" id="SSF102405">
    <property type="entry name" value="MCP/YpsA-like"/>
    <property type="match status" value="1"/>
</dbReference>
<dbReference type="InterPro" id="IPR010697">
    <property type="entry name" value="YspA"/>
</dbReference>
<sequence>MRIWLTGYRSYELNIFKDSDPKVEVIKNTLKECLIQQMADGLDWVLAGGQLGIEQWGLEAATELKNDYPELKSALMQPYQEFEKNWRADKQSKFQALKAAVSFSASVSQTPYNNPQQLRNWQNFMLTHTEGALLVYDPEYEGKAKYAYSAIKKFQETHDYTLTLVDMDWLETSARDFFERKNENDLQ</sequence>
<gene>
    <name evidence="1" type="ORF">FD50_GL002512</name>
</gene>
<dbReference type="STRING" id="1423801.FD50_GL002512"/>
<organism evidence="1 2">
    <name type="scientific">Liquorilactobacillus satsumensis DSM 16230 = JCM 12392</name>
    <dbReference type="NCBI Taxonomy" id="1423801"/>
    <lineage>
        <taxon>Bacteria</taxon>
        <taxon>Bacillati</taxon>
        <taxon>Bacillota</taxon>
        <taxon>Bacilli</taxon>
        <taxon>Lactobacillales</taxon>
        <taxon>Lactobacillaceae</taxon>
        <taxon>Liquorilactobacillus</taxon>
    </lineage>
</organism>
<dbReference type="OrthoDB" id="2301957at2"/>
<reference evidence="1 2" key="1">
    <citation type="journal article" date="2015" name="Genome Announc.">
        <title>Expanding the biotechnology potential of lactobacilli through comparative genomics of 213 strains and associated genera.</title>
        <authorList>
            <person name="Sun Z."/>
            <person name="Harris H.M."/>
            <person name="McCann A."/>
            <person name="Guo C."/>
            <person name="Argimon S."/>
            <person name="Zhang W."/>
            <person name="Yang X."/>
            <person name="Jeffery I.B."/>
            <person name="Cooney J.C."/>
            <person name="Kagawa T.F."/>
            <person name="Liu W."/>
            <person name="Song Y."/>
            <person name="Salvetti E."/>
            <person name="Wrobel A."/>
            <person name="Rasinkangas P."/>
            <person name="Parkhill J."/>
            <person name="Rea M.C."/>
            <person name="O'Sullivan O."/>
            <person name="Ritari J."/>
            <person name="Douillard F.P."/>
            <person name="Paul Ross R."/>
            <person name="Yang R."/>
            <person name="Briner A.E."/>
            <person name="Felis G.E."/>
            <person name="de Vos W.M."/>
            <person name="Barrangou R."/>
            <person name="Klaenhammer T.R."/>
            <person name="Caufield P.W."/>
            <person name="Cui Y."/>
            <person name="Zhang H."/>
            <person name="O'Toole P.W."/>
        </authorList>
    </citation>
    <scope>NUCLEOTIDE SEQUENCE [LARGE SCALE GENOMIC DNA]</scope>
    <source>
        <strain evidence="1 2">DSM 16230</strain>
    </source>
</reference>
<dbReference type="Gene3D" id="3.40.50.450">
    <property type="match status" value="1"/>
</dbReference>
<dbReference type="EMBL" id="AZFQ01000019">
    <property type="protein sequence ID" value="KRL99974.1"/>
    <property type="molecule type" value="Genomic_DNA"/>
</dbReference>
<evidence type="ECO:0000313" key="2">
    <source>
        <dbReference type="Proteomes" id="UP000051166"/>
    </source>
</evidence>
<dbReference type="PANTHER" id="PTHR38440:SF1">
    <property type="entry name" value="UPF0398 PROTEIN SPR0331"/>
    <property type="match status" value="1"/>
</dbReference>
<dbReference type="PATRIC" id="fig|1423801.4.peg.2571"/>
<dbReference type="RefSeq" id="WP_056960064.1">
    <property type="nucleotide sequence ID" value="NZ_AZFQ01000019.1"/>
</dbReference>
<proteinExistence type="predicted"/>
<dbReference type="PIRSF" id="PIRSF021290">
    <property type="entry name" value="DUF1273"/>
    <property type="match status" value="1"/>
</dbReference>
<keyword evidence="2" id="KW-1185">Reference proteome</keyword>
<dbReference type="PANTHER" id="PTHR38440">
    <property type="entry name" value="UPF0398 PROTEIN YPSA"/>
    <property type="match status" value="1"/>
</dbReference>